<evidence type="ECO:0000313" key="8">
    <source>
        <dbReference type="Proteomes" id="UP000422764"/>
    </source>
</evidence>
<dbReference type="InterPro" id="IPR027417">
    <property type="entry name" value="P-loop_NTPase"/>
</dbReference>
<dbReference type="PROSITE" id="PS50893">
    <property type="entry name" value="ABC_TRANSPORTER_2"/>
    <property type="match status" value="1"/>
</dbReference>
<accession>A0A6I6ETI4</accession>
<dbReference type="Gene3D" id="3.40.50.300">
    <property type="entry name" value="P-loop containing nucleotide triphosphate hydrolases"/>
    <property type="match status" value="1"/>
</dbReference>
<keyword evidence="4 7" id="KW-0067">ATP-binding</keyword>
<dbReference type="InterPro" id="IPR003439">
    <property type="entry name" value="ABC_transporter-like_ATP-bd"/>
</dbReference>
<evidence type="ECO:0000256" key="5">
    <source>
        <dbReference type="ARBA" id="ARBA00022970"/>
    </source>
</evidence>
<dbReference type="PIRSF" id="PIRSF039137">
    <property type="entry name" value="ABC_branched_ATPase"/>
    <property type="match status" value="1"/>
</dbReference>
<dbReference type="SMART" id="SM00382">
    <property type="entry name" value="AAA"/>
    <property type="match status" value="1"/>
</dbReference>
<evidence type="ECO:0000259" key="6">
    <source>
        <dbReference type="PROSITE" id="PS50893"/>
    </source>
</evidence>
<comment type="similarity">
    <text evidence="1">Belongs to the ABC transporter superfamily.</text>
</comment>
<evidence type="ECO:0000313" key="7">
    <source>
        <dbReference type="EMBL" id="QGU95663.1"/>
    </source>
</evidence>
<evidence type="ECO:0000256" key="3">
    <source>
        <dbReference type="ARBA" id="ARBA00022741"/>
    </source>
</evidence>
<dbReference type="InterPro" id="IPR052156">
    <property type="entry name" value="BCAA_Transport_ATP-bd_LivF"/>
</dbReference>
<organism evidence="7 8">
    <name type="scientific">Clostridium bovifaecis</name>
    <dbReference type="NCBI Taxonomy" id="2184719"/>
    <lineage>
        <taxon>Bacteria</taxon>
        <taxon>Bacillati</taxon>
        <taxon>Bacillota</taxon>
        <taxon>Clostridia</taxon>
        <taxon>Eubacteriales</taxon>
        <taxon>Clostridiaceae</taxon>
        <taxon>Clostridium</taxon>
    </lineage>
</organism>
<evidence type="ECO:0000256" key="4">
    <source>
        <dbReference type="ARBA" id="ARBA00022840"/>
    </source>
</evidence>
<dbReference type="EMBL" id="CP046522">
    <property type="protein sequence ID" value="QGU95663.1"/>
    <property type="molecule type" value="Genomic_DNA"/>
</dbReference>
<evidence type="ECO:0000256" key="1">
    <source>
        <dbReference type="ARBA" id="ARBA00005417"/>
    </source>
</evidence>
<proteinExistence type="inferred from homology"/>
<dbReference type="GO" id="GO:0016887">
    <property type="term" value="F:ATP hydrolysis activity"/>
    <property type="evidence" value="ECO:0007669"/>
    <property type="project" value="InterPro"/>
</dbReference>
<dbReference type="InterPro" id="IPR003593">
    <property type="entry name" value="AAA+_ATPase"/>
</dbReference>
<dbReference type="AlphaFoldDB" id="A0A6I6ETI4"/>
<dbReference type="SUPFAM" id="SSF52540">
    <property type="entry name" value="P-loop containing nucleoside triphosphate hydrolases"/>
    <property type="match status" value="1"/>
</dbReference>
<dbReference type="InterPro" id="IPR030660">
    <property type="entry name" value="ABC_branched_ATPase_LivF/BraG"/>
</dbReference>
<keyword evidence="2" id="KW-0813">Transport</keyword>
<dbReference type="CDD" id="cd03224">
    <property type="entry name" value="ABC_TM1139_LivF_branched"/>
    <property type="match status" value="1"/>
</dbReference>
<dbReference type="Proteomes" id="UP000422764">
    <property type="component" value="Chromosome"/>
</dbReference>
<evidence type="ECO:0000256" key="2">
    <source>
        <dbReference type="ARBA" id="ARBA00022448"/>
    </source>
</evidence>
<dbReference type="PROSITE" id="PS00211">
    <property type="entry name" value="ABC_TRANSPORTER_1"/>
    <property type="match status" value="1"/>
</dbReference>
<dbReference type="Pfam" id="PF00005">
    <property type="entry name" value="ABC_tran"/>
    <property type="match status" value="1"/>
</dbReference>
<dbReference type="GO" id="GO:0015807">
    <property type="term" value="P:L-amino acid transport"/>
    <property type="evidence" value="ECO:0007669"/>
    <property type="project" value="TreeGrafter"/>
</dbReference>
<dbReference type="GO" id="GO:0005524">
    <property type="term" value="F:ATP binding"/>
    <property type="evidence" value="ECO:0007669"/>
    <property type="project" value="UniProtKB-KW"/>
</dbReference>
<dbReference type="PANTHER" id="PTHR43820">
    <property type="entry name" value="HIGH-AFFINITY BRANCHED-CHAIN AMINO ACID TRANSPORT ATP-BINDING PROTEIN LIVF"/>
    <property type="match status" value="1"/>
</dbReference>
<feature type="domain" description="ABC transporter" evidence="6">
    <location>
        <begin position="2"/>
        <end position="234"/>
    </location>
</feature>
<protein>
    <submittedName>
        <fullName evidence="7">ATP-binding cassette domain-containing protein</fullName>
    </submittedName>
</protein>
<keyword evidence="5" id="KW-0029">Amino-acid transport</keyword>
<dbReference type="InterPro" id="IPR017871">
    <property type="entry name" value="ABC_transporter-like_CS"/>
</dbReference>
<gene>
    <name evidence="7" type="ORF">GOM49_11700</name>
</gene>
<dbReference type="GO" id="GO:0015658">
    <property type="term" value="F:branched-chain amino acid transmembrane transporter activity"/>
    <property type="evidence" value="ECO:0007669"/>
    <property type="project" value="InterPro"/>
</dbReference>
<keyword evidence="3" id="KW-0547">Nucleotide-binding</keyword>
<dbReference type="PANTHER" id="PTHR43820:SF4">
    <property type="entry name" value="HIGH-AFFINITY BRANCHED-CHAIN AMINO ACID TRANSPORT ATP-BINDING PROTEIN LIVF"/>
    <property type="match status" value="1"/>
</dbReference>
<name>A0A6I6ETI4_9CLOT</name>
<keyword evidence="8" id="KW-1185">Reference proteome</keyword>
<sequence>MLELIDVNVYYGAVHALKGVSLKVNQGEIVTLIGANGAGKTTTLKTISGILKPKVGKVIFEGNDLNKVRANSMVSLGMSHVPEGRRIFANMSVMENLEMGAYSRKDKAEIKKDYEKVFETFPRLLERKNQMAGTLSGGEQQMLAIGRALMSRPKLLLLDEPSMGLAPLVVKQIFSIVENINRSGTTVLLVEQNASMALKIAHRAYVIQNGYVEMEGRASELLNDENIKSAYLGA</sequence>
<reference evidence="7 8" key="1">
    <citation type="submission" date="2019-12" db="EMBL/GenBank/DDBJ databases">
        <title>Genome sequenceing of Clostridium bovifaecis.</title>
        <authorList>
            <person name="Yao Y."/>
        </authorList>
    </citation>
    <scope>NUCLEOTIDE SEQUENCE [LARGE SCALE GENOMIC DNA]</scope>
    <source>
        <strain evidence="7 8">BXX</strain>
    </source>
</reference>